<keyword evidence="2" id="KW-1185">Reference proteome</keyword>
<proteinExistence type="predicted"/>
<sequence length="117" mass="13429">MKVKIYTEKEFERQLRKLSKKYRSMLDDYDAFLTGLEQDPYQGTSLGKGVRKVRMAIASKGKGKSGGARVITYNLYQEEDSIIIDLLTIYDKGEISNISDEFISFLLDKRENGPYAE</sequence>
<organism evidence="1 2">
    <name type="scientific">Segatella hominis</name>
    <dbReference type="NCBI Taxonomy" id="2518605"/>
    <lineage>
        <taxon>Bacteria</taxon>
        <taxon>Pseudomonadati</taxon>
        <taxon>Bacteroidota</taxon>
        <taxon>Bacteroidia</taxon>
        <taxon>Bacteroidales</taxon>
        <taxon>Prevotellaceae</taxon>
        <taxon>Segatella</taxon>
    </lineage>
</organism>
<dbReference type="OrthoDB" id="1364255at2"/>
<dbReference type="InterPro" id="IPR009387">
    <property type="entry name" value="HigB-2"/>
</dbReference>
<reference evidence="1 2" key="1">
    <citation type="submission" date="2019-02" db="EMBL/GenBank/DDBJ databases">
        <title>Draft Genome Sequence of the Prevotella sp. BCRC 81118, Isolated from Human Feces.</title>
        <authorList>
            <person name="Huang C.-H."/>
        </authorList>
    </citation>
    <scope>NUCLEOTIDE SEQUENCE [LARGE SCALE GENOMIC DNA]</scope>
    <source>
        <strain evidence="1 2">BCRC 81118</strain>
    </source>
</reference>
<accession>A0A4Y8VJD8</accession>
<name>A0A4Y8VJD8_9BACT</name>
<dbReference type="Proteomes" id="UP000297872">
    <property type="component" value="Unassembled WGS sequence"/>
</dbReference>
<protein>
    <submittedName>
        <fullName evidence="1">Addiction module toxin RelE</fullName>
    </submittedName>
</protein>
<comment type="caution">
    <text evidence="1">The sequence shown here is derived from an EMBL/GenBank/DDBJ whole genome shotgun (WGS) entry which is preliminary data.</text>
</comment>
<dbReference type="PIRSF" id="PIRSF039032">
    <property type="entry name" value="HigB-2"/>
    <property type="match status" value="1"/>
</dbReference>
<evidence type="ECO:0000313" key="1">
    <source>
        <dbReference type="EMBL" id="TFH80541.1"/>
    </source>
</evidence>
<evidence type="ECO:0000313" key="2">
    <source>
        <dbReference type="Proteomes" id="UP000297872"/>
    </source>
</evidence>
<dbReference type="GeneID" id="302995407"/>
<dbReference type="RefSeq" id="WP_134843532.1">
    <property type="nucleotide sequence ID" value="NZ_SGVY01000020.1"/>
</dbReference>
<dbReference type="AlphaFoldDB" id="A0A4Y8VJD8"/>
<gene>
    <name evidence="1" type="ORF">EXN75_08915</name>
</gene>
<dbReference type="EMBL" id="SGVY01000020">
    <property type="protein sequence ID" value="TFH80541.1"/>
    <property type="molecule type" value="Genomic_DNA"/>
</dbReference>